<feature type="active site" description="Proton acceptor" evidence="7 8">
    <location>
        <position position="189"/>
    </location>
</feature>
<dbReference type="Pfam" id="PF00056">
    <property type="entry name" value="Ldh_1_N"/>
    <property type="match status" value="1"/>
</dbReference>
<feature type="domain" description="Lactate/malate dehydrogenase N-terminal" evidence="11">
    <location>
        <begin position="5"/>
        <end position="150"/>
    </location>
</feature>
<reference evidence="14" key="1">
    <citation type="journal article" date="2012" name="J. Bacteriol.">
        <title>Genome sequence of the haloalkaliphilic methanotrophic bacterium Methylomicrobium alcaliphilum 20Z.</title>
        <authorList>
            <person name="Vuilleumier S."/>
            <person name="Khmelenina V.N."/>
            <person name="Bringel F."/>
            <person name="Reshetnikov A.S."/>
            <person name="Lajus A."/>
            <person name="Mangenot S."/>
            <person name="Rouy Z."/>
            <person name="Op den Camp H.J."/>
            <person name="Jetten M.S."/>
            <person name="Dispirito A.A."/>
            <person name="Dunfield P."/>
            <person name="Klotz M.G."/>
            <person name="Semrau J.D."/>
            <person name="Stein L.Y."/>
            <person name="Barbe V."/>
            <person name="Medigue C."/>
            <person name="Trotsenko Y.A."/>
            <person name="Kalyuzhnaya M.G."/>
        </authorList>
    </citation>
    <scope>NUCLEOTIDE SEQUENCE [LARGE SCALE GENOMIC DNA]</scope>
    <source>
        <strain evidence="14">DSM 19304 / NCIMB 14124 / VKM B-2133 / 20Z</strain>
    </source>
</reference>
<dbReference type="STRING" id="1091494.MEALZ_3220"/>
<dbReference type="EMBL" id="FO082060">
    <property type="protein sequence ID" value="CCE24885.1"/>
    <property type="molecule type" value="Genomic_DNA"/>
</dbReference>
<dbReference type="HAMAP" id="MF_01517">
    <property type="entry name" value="Malate_dehydrog_2"/>
    <property type="match status" value="1"/>
</dbReference>
<evidence type="ECO:0000256" key="8">
    <source>
        <dbReference type="PIRSR" id="PIRSR000102-1"/>
    </source>
</evidence>
<evidence type="ECO:0000259" key="12">
    <source>
        <dbReference type="Pfam" id="PF02866"/>
    </source>
</evidence>
<comment type="similarity">
    <text evidence="2 7">Belongs to the LDH/MDH superfamily. MDH type 2 family.</text>
</comment>
<feature type="binding site" evidence="7 9">
    <location>
        <position position="164"/>
    </location>
    <ligand>
        <name>substrate</name>
    </ligand>
</feature>
<evidence type="ECO:0000256" key="5">
    <source>
        <dbReference type="ARBA" id="ARBA00023002"/>
    </source>
</evidence>
<keyword evidence="6 7" id="KW-0520">NAD</keyword>
<feature type="binding site" evidence="7">
    <location>
        <position position="114"/>
    </location>
    <ligand>
        <name>NAD(+)</name>
        <dbReference type="ChEBI" id="CHEBI:57540"/>
    </ligand>
</feature>
<dbReference type="GO" id="GO:0030060">
    <property type="term" value="F:L-malate dehydrogenase (NAD+) activity"/>
    <property type="evidence" value="ECO:0007669"/>
    <property type="project" value="UniProtKB-UniRule"/>
</dbReference>
<comment type="catalytic activity">
    <reaction evidence="7">
        <text>(S)-malate + NAD(+) = oxaloacetate + NADH + H(+)</text>
        <dbReference type="Rhea" id="RHEA:21432"/>
        <dbReference type="ChEBI" id="CHEBI:15378"/>
        <dbReference type="ChEBI" id="CHEBI:15589"/>
        <dbReference type="ChEBI" id="CHEBI:16452"/>
        <dbReference type="ChEBI" id="CHEBI:57540"/>
        <dbReference type="ChEBI" id="CHEBI:57945"/>
        <dbReference type="EC" id="1.1.1.37"/>
    </reaction>
</comment>
<feature type="binding site" evidence="7">
    <location>
        <begin position="11"/>
        <end position="17"/>
    </location>
    <ligand>
        <name>NAD(+)</name>
        <dbReference type="ChEBI" id="CHEBI:57540"/>
    </ligand>
</feature>
<dbReference type="NCBIfam" id="TIGR01759">
    <property type="entry name" value="MalateDH-SF1"/>
    <property type="match status" value="1"/>
</dbReference>
<dbReference type="Pfam" id="PF02866">
    <property type="entry name" value="Ldh_1_C"/>
    <property type="match status" value="1"/>
</dbReference>
<protein>
    <recommendedName>
        <fullName evidence="3 7">Malate dehydrogenase</fullName>
        <ecNumber evidence="3 7">1.1.1.37</ecNumber>
    </recommendedName>
</protein>
<feature type="domain" description="Lactate/malate dehydrogenase C-terminal" evidence="12">
    <location>
        <begin position="160"/>
        <end position="325"/>
    </location>
</feature>
<dbReference type="Gene3D" id="3.90.110.10">
    <property type="entry name" value="Lactate dehydrogenase/glycoside hydrolase, family 4, C-terminal"/>
    <property type="match status" value="1"/>
</dbReference>
<dbReference type="GO" id="GO:0006099">
    <property type="term" value="P:tricarboxylic acid cycle"/>
    <property type="evidence" value="ECO:0007669"/>
    <property type="project" value="UniProtKB-UniRule"/>
</dbReference>
<dbReference type="InterPro" id="IPR022383">
    <property type="entry name" value="Lactate/malate_DH_C"/>
</dbReference>
<dbReference type="InterPro" id="IPR001557">
    <property type="entry name" value="L-lactate/malate_DH"/>
</dbReference>
<evidence type="ECO:0000256" key="3">
    <source>
        <dbReference type="ARBA" id="ARBA00012995"/>
    </source>
</evidence>
<feature type="binding site" evidence="7 10">
    <location>
        <position position="107"/>
    </location>
    <ligand>
        <name>NAD(+)</name>
        <dbReference type="ChEBI" id="CHEBI:57540"/>
    </ligand>
</feature>
<dbReference type="FunFam" id="3.90.110.10:FF:000002">
    <property type="entry name" value="Malate dehydrogenase"/>
    <property type="match status" value="1"/>
</dbReference>
<keyword evidence="4 7" id="KW-0816">Tricarboxylic acid cycle</keyword>
<proteinExistence type="inferred from homology"/>
<evidence type="ECO:0000256" key="10">
    <source>
        <dbReference type="PIRSR" id="PIRSR000102-3"/>
    </source>
</evidence>
<dbReference type="BRENDA" id="1.1.1.37">
    <property type="organism ID" value="8056"/>
</dbReference>
<accession>G4T3S9</accession>
<evidence type="ECO:0000259" key="11">
    <source>
        <dbReference type="Pfam" id="PF00056"/>
    </source>
</evidence>
<dbReference type="SUPFAM" id="SSF51735">
    <property type="entry name" value="NAD(P)-binding Rossmann-fold domains"/>
    <property type="match status" value="1"/>
</dbReference>
<dbReference type="InterPro" id="IPR036291">
    <property type="entry name" value="NAD(P)-bd_dom_sf"/>
</dbReference>
<dbReference type="Gene3D" id="3.40.50.720">
    <property type="entry name" value="NAD(P)-binding Rossmann-like Domain"/>
    <property type="match status" value="1"/>
</dbReference>
<dbReference type="AlphaFoldDB" id="G4T3S9"/>
<dbReference type="KEGG" id="mah:MEALZ_3220"/>
<dbReference type="HOGENOM" id="CLU_040727_2_0_6"/>
<dbReference type="RefSeq" id="WP_014149645.1">
    <property type="nucleotide sequence ID" value="NC_016112.1"/>
</dbReference>
<gene>
    <name evidence="7 13" type="primary">mdh</name>
    <name evidence="13" type="ordered locus">MEALZ_3220</name>
</gene>
<name>G4T3S9_META2</name>
<feature type="binding site" evidence="7 9">
    <location>
        <position position="100"/>
    </location>
    <ligand>
        <name>substrate</name>
    </ligand>
</feature>
<dbReference type="GO" id="GO:0006108">
    <property type="term" value="P:malate metabolic process"/>
    <property type="evidence" value="ECO:0007669"/>
    <property type="project" value="InterPro"/>
</dbReference>
<feature type="binding site" evidence="7">
    <location>
        <begin position="131"/>
        <end position="133"/>
    </location>
    <ligand>
        <name>NAD(+)</name>
        <dbReference type="ChEBI" id="CHEBI:57540"/>
    </ligand>
</feature>
<keyword evidence="14" id="KW-1185">Reference proteome</keyword>
<organism evidence="13 14">
    <name type="scientific">Methylotuvimicrobium alcaliphilum (strain DSM 19304 / NCIMB 14124 / VKM B-2133 / 20Z)</name>
    <name type="common">Methylomicrobium alcaliphilum</name>
    <dbReference type="NCBI Taxonomy" id="1091494"/>
    <lineage>
        <taxon>Bacteria</taxon>
        <taxon>Pseudomonadati</taxon>
        <taxon>Pseudomonadota</taxon>
        <taxon>Gammaproteobacteria</taxon>
        <taxon>Methylococcales</taxon>
        <taxon>Methylococcaceae</taxon>
        <taxon>Methylotuvimicrobium</taxon>
    </lineage>
</organism>
<dbReference type="InterPro" id="IPR001236">
    <property type="entry name" value="Lactate/malate_DH_N"/>
</dbReference>
<sequence>MKTPVKIAVTGAAGQISYSLLFRLASGELLGPDQPMIFHLLETPQALALGALNGVVMELNDCAYPLLHKIVTTDDPDVAFKDVDYAFLIGASPRKPGMERKDLLAINAQIFSVQGQALSKVASRDVKVLVTGNPANTNALIAISNAPDLRPENFSAMMMLDHKRATFQLADKCGVLSNDIKNIIIWGNHSAGQYPDLHHAKVKGQDALSLVEWDWFVDKFIPTVQQRGAVVIQAVGRSSAASAANAALNLMRNWVFGTDEGNWISMAVPSDGSYGIEKDLVYSFPVEIKNGEISIVQGLEISDFSREKMRKSEAELKEEREAVKHLL</sequence>
<evidence type="ECO:0000313" key="13">
    <source>
        <dbReference type="EMBL" id="CCE24885.1"/>
    </source>
</evidence>
<evidence type="ECO:0000256" key="1">
    <source>
        <dbReference type="ARBA" id="ARBA00003966"/>
    </source>
</evidence>
<dbReference type="PIRSF" id="PIRSF000102">
    <property type="entry name" value="Lac_mal_DH"/>
    <property type="match status" value="1"/>
</dbReference>
<feature type="binding site" evidence="7 9">
    <location>
        <position position="94"/>
    </location>
    <ligand>
        <name>substrate</name>
    </ligand>
</feature>
<dbReference type="EC" id="1.1.1.37" evidence="3 7"/>
<feature type="binding site" evidence="7 9">
    <location>
        <position position="133"/>
    </location>
    <ligand>
        <name>substrate</name>
    </ligand>
</feature>
<dbReference type="FunFam" id="3.40.50.720:FF:000010">
    <property type="entry name" value="Malate dehydrogenase"/>
    <property type="match status" value="1"/>
</dbReference>
<evidence type="ECO:0000256" key="6">
    <source>
        <dbReference type="ARBA" id="ARBA00023027"/>
    </source>
</evidence>
<dbReference type="InterPro" id="IPR015955">
    <property type="entry name" value="Lactate_DH/Glyco_Ohase_4_C"/>
</dbReference>
<evidence type="ECO:0000256" key="2">
    <source>
        <dbReference type="ARBA" id="ARBA00009613"/>
    </source>
</evidence>
<evidence type="ECO:0000256" key="9">
    <source>
        <dbReference type="PIRSR" id="PIRSR000102-2"/>
    </source>
</evidence>
<dbReference type="CDD" id="cd01338">
    <property type="entry name" value="MDH_chloroplast-like"/>
    <property type="match status" value="1"/>
</dbReference>
<evidence type="ECO:0000256" key="4">
    <source>
        <dbReference type="ARBA" id="ARBA00022532"/>
    </source>
</evidence>
<evidence type="ECO:0000256" key="7">
    <source>
        <dbReference type="HAMAP-Rule" id="MF_01517"/>
    </source>
</evidence>
<keyword evidence="5 7" id="KW-0560">Oxidoreductase</keyword>
<dbReference type="NCBIfam" id="NF003916">
    <property type="entry name" value="PRK05442.1"/>
    <property type="match status" value="1"/>
</dbReference>
<comment type="function">
    <text evidence="1 7">Catalyzes the reversible oxidation of malate to oxaloacetate.</text>
</comment>
<dbReference type="Proteomes" id="UP000008315">
    <property type="component" value="Chromosome"/>
</dbReference>
<dbReference type="PANTHER" id="PTHR23382">
    <property type="entry name" value="MALATE DEHYDROGENASE"/>
    <property type="match status" value="1"/>
</dbReference>
<dbReference type="PATRIC" id="fig|271065.3.peg.3315"/>
<evidence type="ECO:0000313" key="14">
    <source>
        <dbReference type="Proteomes" id="UP000008315"/>
    </source>
</evidence>
<dbReference type="InterPro" id="IPR010945">
    <property type="entry name" value="Malate_DH_type2"/>
</dbReference>
<dbReference type="SUPFAM" id="SSF56327">
    <property type="entry name" value="LDH C-terminal domain-like"/>
    <property type="match status" value="1"/>
</dbReference>